<dbReference type="InterPro" id="IPR010610">
    <property type="entry name" value="EryCIII-like_C"/>
</dbReference>
<organism evidence="2 3">
    <name type="scientific">Pilimelia columellifera subsp. columellifera</name>
    <dbReference type="NCBI Taxonomy" id="706583"/>
    <lineage>
        <taxon>Bacteria</taxon>
        <taxon>Bacillati</taxon>
        <taxon>Actinomycetota</taxon>
        <taxon>Actinomycetes</taxon>
        <taxon>Micromonosporales</taxon>
        <taxon>Micromonosporaceae</taxon>
        <taxon>Pilimelia</taxon>
    </lineage>
</organism>
<evidence type="ECO:0000259" key="1">
    <source>
        <dbReference type="Pfam" id="PF06722"/>
    </source>
</evidence>
<gene>
    <name evidence="2" type="ORF">GCM10010201_33620</name>
</gene>
<dbReference type="SUPFAM" id="SSF53756">
    <property type="entry name" value="UDP-Glycosyltransferase/glycogen phosphorylase"/>
    <property type="match status" value="1"/>
</dbReference>
<dbReference type="InterPro" id="IPR002213">
    <property type="entry name" value="UDP_glucos_trans"/>
</dbReference>
<reference evidence="3" key="1">
    <citation type="journal article" date="2019" name="Int. J. Syst. Evol. Microbiol.">
        <title>The Global Catalogue of Microorganisms (GCM) 10K type strain sequencing project: providing services to taxonomists for standard genome sequencing and annotation.</title>
        <authorList>
            <consortium name="The Broad Institute Genomics Platform"/>
            <consortium name="The Broad Institute Genome Sequencing Center for Infectious Disease"/>
            <person name="Wu L."/>
            <person name="Ma J."/>
        </authorList>
    </citation>
    <scope>NUCLEOTIDE SEQUENCE [LARGE SCALE GENOMIC DNA]</scope>
    <source>
        <strain evidence="3">JCM 3367</strain>
    </source>
</reference>
<accession>A0ABP6B382</accession>
<evidence type="ECO:0000313" key="2">
    <source>
        <dbReference type="EMBL" id="GAA2531349.1"/>
    </source>
</evidence>
<dbReference type="RefSeq" id="WP_344174235.1">
    <property type="nucleotide sequence ID" value="NZ_BAAARY010000025.1"/>
</dbReference>
<dbReference type="Pfam" id="PF06722">
    <property type="entry name" value="EryCIII-like_C"/>
    <property type="match status" value="1"/>
</dbReference>
<proteinExistence type="predicted"/>
<dbReference type="InterPro" id="IPR050481">
    <property type="entry name" value="UDP-glycosyltransf_plant"/>
</dbReference>
<dbReference type="PANTHER" id="PTHR48049">
    <property type="entry name" value="GLYCOSYLTRANSFERASE"/>
    <property type="match status" value="1"/>
</dbReference>
<dbReference type="EMBL" id="BAAARY010000025">
    <property type="protein sequence ID" value="GAA2531349.1"/>
    <property type="molecule type" value="Genomic_DNA"/>
</dbReference>
<comment type="caution">
    <text evidence="2">The sequence shown here is derived from an EMBL/GenBank/DDBJ whole genome shotgun (WGS) entry which is preliminary data.</text>
</comment>
<dbReference type="Gene3D" id="3.40.50.2000">
    <property type="entry name" value="Glycogen Phosphorylase B"/>
    <property type="match status" value="2"/>
</dbReference>
<dbReference type="Proteomes" id="UP001499978">
    <property type="component" value="Unassembled WGS sequence"/>
</dbReference>
<feature type="domain" description="Erythromycin biosynthesis protein CIII-like C-terminal" evidence="1">
    <location>
        <begin position="249"/>
        <end position="363"/>
    </location>
</feature>
<keyword evidence="3" id="KW-1185">Reference proteome</keyword>
<dbReference type="CDD" id="cd03784">
    <property type="entry name" value="GT1_Gtf-like"/>
    <property type="match status" value="1"/>
</dbReference>
<dbReference type="PANTHER" id="PTHR48049:SF153">
    <property type="entry name" value="OS04G0525100 PROTEIN"/>
    <property type="match status" value="1"/>
</dbReference>
<name>A0ABP6B382_9ACTN</name>
<sequence>MARYLFVPYPMHGHVNPMVPLVAEMVARGETVFVAVAALHAAAFREVGADVTEIQTSVVSDFPENPTVEQRRQTRKAGLRMLRERRGVVRTLRRHWATWRPEVVVSDIAARWGAAAAHREGTALASFSVTYTVTEDMIVGNLRRRFGERRVRLIRRLGLLPQFHPALRYRAGLVLVNSTPELQPCWETFGDRYHFVGPLLRDTSDFGETDLPWAAIERGPTLFFSPGTVFGCGTTFFRTLASAFAGTNWTVVLATAATDPSDLGDLPPNVVARRFVPQSAVLRSSTVFMTRASMNSALEAVQQRVPMIAVPRAYDQRGIAKRLHELGVGVVLDQKAGASEILQTANRLASDPEVASTLARLAEPLRLGDPVAAAADALQNFTPTSRSVSAR</sequence>
<evidence type="ECO:0000313" key="3">
    <source>
        <dbReference type="Proteomes" id="UP001499978"/>
    </source>
</evidence>
<protein>
    <submittedName>
        <fullName evidence="2">Glycosyltransferase</fullName>
    </submittedName>
</protein>